<dbReference type="InterPro" id="IPR012349">
    <property type="entry name" value="Split_barrel_FMN-bd"/>
</dbReference>
<evidence type="ECO:0000313" key="2">
    <source>
        <dbReference type="Proteomes" id="UP000602647"/>
    </source>
</evidence>
<dbReference type="Proteomes" id="UP000602647">
    <property type="component" value="Unassembled WGS sequence"/>
</dbReference>
<reference evidence="1" key="1">
    <citation type="submission" date="2020-08" db="EMBL/GenBank/DDBJ databases">
        <title>Genome public.</title>
        <authorList>
            <person name="Liu C."/>
            <person name="Sun Q."/>
        </authorList>
    </citation>
    <scope>NUCLEOTIDE SEQUENCE</scope>
    <source>
        <strain evidence="1">BX12</strain>
    </source>
</reference>
<name>A0A923SRV9_9FIRM</name>
<organism evidence="1 2">
    <name type="scientific">Zhenpiania hominis</name>
    <dbReference type="NCBI Taxonomy" id="2763644"/>
    <lineage>
        <taxon>Bacteria</taxon>
        <taxon>Bacillati</taxon>
        <taxon>Bacillota</taxon>
        <taxon>Clostridia</taxon>
        <taxon>Peptostreptococcales</taxon>
        <taxon>Anaerovoracaceae</taxon>
        <taxon>Zhenpiania</taxon>
    </lineage>
</organism>
<accession>A0A923SRV9</accession>
<dbReference type="EMBL" id="JACRYT010000025">
    <property type="protein sequence ID" value="MBC6681102.1"/>
    <property type="molecule type" value="Genomic_DNA"/>
</dbReference>
<dbReference type="PANTHER" id="PTHR34071:SF2">
    <property type="entry name" value="FLAVIN-NUCLEOTIDE-BINDING PROTEIN"/>
    <property type="match status" value="1"/>
</dbReference>
<dbReference type="PANTHER" id="PTHR34071">
    <property type="entry name" value="5-NITROIMIDAZOLE ANTIBIOTICS RESISTANCE PROTEIN, NIMA-FAMILY-RELATED PROTEIN-RELATED"/>
    <property type="match status" value="1"/>
</dbReference>
<dbReference type="Gene3D" id="2.30.110.10">
    <property type="entry name" value="Electron Transport, Fmn-binding Protein, Chain A"/>
    <property type="match status" value="1"/>
</dbReference>
<gene>
    <name evidence="1" type="ORF">H9L42_14865</name>
</gene>
<dbReference type="AlphaFoldDB" id="A0A923SRV9"/>
<keyword evidence="2" id="KW-1185">Reference proteome</keyword>
<sequence>MFEEMRLKAQQLSDEETIALLDAGEYGVLSTIGANGYPYGVPINYIYDDGKIYIHSAVKGHKLRNFEYDSRVSFCVVAEAELLQEDVNTMFKSVIAFGKIRELTEMKDKQRVFEMMIRKLCPDFIPSGLEYVEENKDAARVYEIEIEHITGKRGE</sequence>
<dbReference type="Pfam" id="PF12900">
    <property type="entry name" value="Pyridox_ox_2"/>
    <property type="match status" value="1"/>
</dbReference>
<evidence type="ECO:0000313" key="1">
    <source>
        <dbReference type="EMBL" id="MBC6681102.1"/>
    </source>
</evidence>
<protein>
    <submittedName>
        <fullName evidence="1">Pyridoxamine 5'-phosphate oxidase family protein</fullName>
    </submittedName>
</protein>
<dbReference type="SUPFAM" id="SSF50475">
    <property type="entry name" value="FMN-binding split barrel"/>
    <property type="match status" value="1"/>
</dbReference>
<proteinExistence type="predicted"/>
<dbReference type="RefSeq" id="WP_187304198.1">
    <property type="nucleotide sequence ID" value="NZ_JACRYT010000025.1"/>
</dbReference>
<comment type="caution">
    <text evidence="1">The sequence shown here is derived from an EMBL/GenBank/DDBJ whole genome shotgun (WGS) entry which is preliminary data.</text>
</comment>
<dbReference type="InterPro" id="IPR024747">
    <property type="entry name" value="Pyridox_Oxase-rel"/>
</dbReference>